<proteinExistence type="predicted"/>
<sequence>MNPNDEEPFENERLQGLVKELTEKISHLFAENDQIKKILENIEKEGYQVDLVVASLSRLLSDQDEPDIEGIEDEEIEEVPYELNPFDYAFLQAIKVKP</sequence>
<feature type="coiled-coil region" evidence="1">
    <location>
        <begin position="11"/>
        <end position="45"/>
    </location>
</feature>
<dbReference type="EMBL" id="VTOW01000003">
    <property type="protein sequence ID" value="NKE72442.1"/>
    <property type="molecule type" value="Genomic_DNA"/>
</dbReference>
<evidence type="ECO:0000313" key="2">
    <source>
        <dbReference type="EMBL" id="NKE72442.1"/>
    </source>
</evidence>
<accession>A0A7X6DSI3</accession>
<evidence type="ECO:0000256" key="1">
    <source>
        <dbReference type="SAM" id="Coils"/>
    </source>
</evidence>
<keyword evidence="3" id="KW-1185">Reference proteome</keyword>
<evidence type="ECO:0000313" key="3">
    <source>
        <dbReference type="Proteomes" id="UP000534783"/>
    </source>
</evidence>
<gene>
    <name evidence="2" type="ORF">MNODULE_16950</name>
</gene>
<organism evidence="2 3">
    <name type="scientific">Candidatus Manganitrophus noduliformans</name>
    <dbReference type="NCBI Taxonomy" id="2606439"/>
    <lineage>
        <taxon>Bacteria</taxon>
        <taxon>Pseudomonadati</taxon>
        <taxon>Nitrospirota</taxon>
        <taxon>Nitrospiria</taxon>
        <taxon>Candidatus Troglogloeales</taxon>
        <taxon>Candidatus Manganitrophaceae</taxon>
        <taxon>Candidatus Manganitrophus</taxon>
    </lineage>
</organism>
<name>A0A7X6DSI3_9BACT</name>
<keyword evidence="1" id="KW-0175">Coiled coil</keyword>
<comment type="caution">
    <text evidence="2">The sequence shown here is derived from an EMBL/GenBank/DDBJ whole genome shotgun (WGS) entry which is preliminary data.</text>
</comment>
<reference evidence="2 3" key="1">
    <citation type="journal article" date="2020" name="Nature">
        <title>Bacterial chemolithoautotrophy via manganese oxidation.</title>
        <authorList>
            <person name="Yu H."/>
            <person name="Leadbetter J.R."/>
        </authorList>
    </citation>
    <scope>NUCLEOTIDE SEQUENCE [LARGE SCALE GENOMIC DNA]</scope>
    <source>
        <strain evidence="2 3">Mn-1</strain>
    </source>
</reference>
<dbReference type="RefSeq" id="WP_168062081.1">
    <property type="nucleotide sequence ID" value="NZ_VTOW01000003.1"/>
</dbReference>
<protein>
    <submittedName>
        <fullName evidence="2">Uncharacterized protein</fullName>
    </submittedName>
</protein>
<dbReference type="AlphaFoldDB" id="A0A7X6DSI3"/>
<dbReference type="Proteomes" id="UP000534783">
    <property type="component" value="Unassembled WGS sequence"/>
</dbReference>